<name>A0A6A5STV6_9PLEO</name>
<evidence type="ECO:0000313" key="7">
    <source>
        <dbReference type="Proteomes" id="UP000800038"/>
    </source>
</evidence>
<dbReference type="GO" id="GO:0006508">
    <property type="term" value="P:proteolysis"/>
    <property type="evidence" value="ECO:0007669"/>
    <property type="project" value="UniProtKB-KW"/>
</dbReference>
<reference evidence="6" key="1">
    <citation type="journal article" date="2020" name="Stud. Mycol.">
        <title>101 Dothideomycetes genomes: a test case for predicting lifestyles and emergence of pathogens.</title>
        <authorList>
            <person name="Haridas S."/>
            <person name="Albert R."/>
            <person name="Binder M."/>
            <person name="Bloem J."/>
            <person name="Labutti K."/>
            <person name="Salamov A."/>
            <person name="Andreopoulos B."/>
            <person name="Baker S."/>
            <person name="Barry K."/>
            <person name="Bills G."/>
            <person name="Bluhm B."/>
            <person name="Cannon C."/>
            <person name="Castanera R."/>
            <person name="Culley D."/>
            <person name="Daum C."/>
            <person name="Ezra D."/>
            <person name="Gonzalez J."/>
            <person name="Henrissat B."/>
            <person name="Kuo A."/>
            <person name="Liang C."/>
            <person name="Lipzen A."/>
            <person name="Lutzoni F."/>
            <person name="Magnuson J."/>
            <person name="Mondo S."/>
            <person name="Nolan M."/>
            <person name="Ohm R."/>
            <person name="Pangilinan J."/>
            <person name="Park H.-J."/>
            <person name="Ramirez L."/>
            <person name="Alfaro M."/>
            <person name="Sun H."/>
            <person name="Tritt A."/>
            <person name="Yoshinaga Y."/>
            <person name="Zwiers L.-H."/>
            <person name="Turgeon B."/>
            <person name="Goodwin S."/>
            <person name="Spatafora J."/>
            <person name="Crous P."/>
            <person name="Grigoriev I."/>
        </authorList>
    </citation>
    <scope>NUCLEOTIDE SEQUENCE</scope>
    <source>
        <strain evidence="6">CBS 161.51</strain>
    </source>
</reference>
<evidence type="ECO:0000259" key="5">
    <source>
        <dbReference type="Pfam" id="PF00082"/>
    </source>
</evidence>
<dbReference type="InterPro" id="IPR023827">
    <property type="entry name" value="Peptidase_S8_Asp-AS"/>
</dbReference>
<evidence type="ECO:0000313" key="6">
    <source>
        <dbReference type="EMBL" id="KAF1940517.1"/>
    </source>
</evidence>
<keyword evidence="4" id="KW-0720">Serine protease</keyword>
<dbReference type="PANTHER" id="PTHR43806:SF11">
    <property type="entry name" value="CEREVISIN-RELATED"/>
    <property type="match status" value="1"/>
</dbReference>
<keyword evidence="2" id="KW-0645">Protease</keyword>
<dbReference type="GO" id="GO:0004252">
    <property type="term" value="F:serine-type endopeptidase activity"/>
    <property type="evidence" value="ECO:0007669"/>
    <property type="project" value="InterPro"/>
</dbReference>
<organism evidence="6 7">
    <name type="scientific">Clathrospora elynae</name>
    <dbReference type="NCBI Taxonomy" id="706981"/>
    <lineage>
        <taxon>Eukaryota</taxon>
        <taxon>Fungi</taxon>
        <taxon>Dikarya</taxon>
        <taxon>Ascomycota</taxon>
        <taxon>Pezizomycotina</taxon>
        <taxon>Dothideomycetes</taxon>
        <taxon>Pleosporomycetidae</taxon>
        <taxon>Pleosporales</taxon>
        <taxon>Diademaceae</taxon>
        <taxon>Clathrospora</taxon>
    </lineage>
</organism>
<dbReference type="InterPro" id="IPR000209">
    <property type="entry name" value="Peptidase_S8/S53_dom"/>
</dbReference>
<keyword evidence="3" id="KW-0378">Hydrolase</keyword>
<dbReference type="Gene3D" id="3.40.50.200">
    <property type="entry name" value="Peptidase S8/S53 domain"/>
    <property type="match status" value="1"/>
</dbReference>
<evidence type="ECO:0000256" key="4">
    <source>
        <dbReference type="ARBA" id="ARBA00022825"/>
    </source>
</evidence>
<dbReference type="AlphaFoldDB" id="A0A6A5STV6"/>
<dbReference type="OrthoDB" id="3797656at2759"/>
<feature type="domain" description="Peptidase S8/S53" evidence="5">
    <location>
        <begin position="9"/>
        <end position="171"/>
    </location>
</feature>
<evidence type="ECO:0000256" key="1">
    <source>
        <dbReference type="ARBA" id="ARBA00011073"/>
    </source>
</evidence>
<gene>
    <name evidence="6" type="ORF">EJ02DRAFT_423853</name>
</gene>
<dbReference type="InterPro" id="IPR036852">
    <property type="entry name" value="Peptidase_S8/S53_dom_sf"/>
</dbReference>
<dbReference type="Proteomes" id="UP000800038">
    <property type="component" value="Unassembled WGS sequence"/>
</dbReference>
<keyword evidence="7" id="KW-1185">Reference proteome</keyword>
<accession>A0A6A5STV6</accession>
<dbReference type="CDD" id="cd00306">
    <property type="entry name" value="Peptidases_S8_S53"/>
    <property type="match status" value="1"/>
</dbReference>
<proteinExistence type="inferred from homology"/>
<evidence type="ECO:0000256" key="2">
    <source>
        <dbReference type="ARBA" id="ARBA00022670"/>
    </source>
</evidence>
<dbReference type="PROSITE" id="PS00136">
    <property type="entry name" value="SUBTILASE_ASP"/>
    <property type="match status" value="1"/>
</dbReference>
<dbReference type="SUPFAM" id="SSF52743">
    <property type="entry name" value="Subtilisin-like"/>
    <property type="match status" value="1"/>
</dbReference>
<evidence type="ECO:0000256" key="3">
    <source>
        <dbReference type="ARBA" id="ARBA00022801"/>
    </source>
</evidence>
<sequence>MHARGTQRKTVNIAILDTGCNMEDDFFVGSGIGHIDDLEDPDRWFDCLNESTGPVDEDPKSHGAALTALLLRLVPDASIYIVRITQNSDGLLIATDNIVEATAFATKHSVDIVSMSFGFRDKQHSVQDAINKAQSKMVFFAAANNDGLNDLEMFPAFLEPVISVRGTTFNGSFETQYNPNTWKHDRGLQYGTLAVDVPCVWPDPNRLTKSSCSIATPIMVAIAAALLSFVDRDDALQGYQEKIRTRLGLLSVFEVMTQDQNLVPERRYVAPWQLYANKNLHPRDLIKFALSSVPLRDCIFATSTMSNVQNPSYFLAPDWNFRPGGKIAIGNIIRNPLKPHMVLAKPNPAKPALATDITTEKNWRLSVETTTNLSLSLWGAFLQVTRLGLSVNQERTNTSNFTMTSLETITLSEDPSLD</sequence>
<dbReference type="PANTHER" id="PTHR43806">
    <property type="entry name" value="PEPTIDASE S8"/>
    <property type="match status" value="1"/>
</dbReference>
<dbReference type="Pfam" id="PF00082">
    <property type="entry name" value="Peptidase_S8"/>
    <property type="match status" value="1"/>
</dbReference>
<dbReference type="InterPro" id="IPR050131">
    <property type="entry name" value="Peptidase_S8_subtilisin-like"/>
</dbReference>
<dbReference type="EMBL" id="ML976061">
    <property type="protein sequence ID" value="KAF1940517.1"/>
    <property type="molecule type" value="Genomic_DNA"/>
</dbReference>
<protein>
    <submittedName>
        <fullName evidence="6">Subtilisin-like protein</fullName>
    </submittedName>
</protein>
<comment type="similarity">
    <text evidence="1">Belongs to the peptidase S8 family.</text>
</comment>